<dbReference type="SUPFAM" id="SSF55811">
    <property type="entry name" value="Nudix"/>
    <property type="match status" value="1"/>
</dbReference>
<dbReference type="CDD" id="cd04511">
    <property type="entry name" value="NUDIX_Hydrolase"/>
    <property type="match status" value="1"/>
</dbReference>
<dbReference type="Pfam" id="PF14803">
    <property type="entry name" value="Zn_ribbon_Nudix"/>
    <property type="match status" value="1"/>
</dbReference>
<accession>A0A8J2Z815</accession>
<dbReference type="AlphaFoldDB" id="A0A8J2Z815"/>
<dbReference type="Pfam" id="PF00293">
    <property type="entry name" value="NUDIX"/>
    <property type="match status" value="1"/>
</dbReference>
<dbReference type="InterPro" id="IPR000086">
    <property type="entry name" value="NUDIX_hydrolase_dom"/>
</dbReference>
<proteinExistence type="predicted"/>
<name>A0A8J2Z815_9PROT</name>
<keyword evidence="2" id="KW-0378">Hydrolase</keyword>
<dbReference type="GO" id="GO:0016787">
    <property type="term" value="F:hydrolase activity"/>
    <property type="evidence" value="ECO:0007669"/>
    <property type="project" value="UniProtKB-KW"/>
</dbReference>
<organism evidence="2 3">
    <name type="scientific">Caldovatus sediminis</name>
    <dbReference type="NCBI Taxonomy" id="2041189"/>
    <lineage>
        <taxon>Bacteria</taxon>
        <taxon>Pseudomonadati</taxon>
        <taxon>Pseudomonadota</taxon>
        <taxon>Alphaproteobacteria</taxon>
        <taxon>Acetobacterales</taxon>
        <taxon>Roseomonadaceae</taxon>
        <taxon>Caldovatus</taxon>
    </lineage>
</organism>
<dbReference type="EMBL" id="BMKS01000001">
    <property type="protein sequence ID" value="GGG18413.1"/>
    <property type="molecule type" value="Genomic_DNA"/>
</dbReference>
<dbReference type="Proteomes" id="UP000597507">
    <property type="component" value="Unassembled WGS sequence"/>
</dbReference>
<evidence type="ECO:0000313" key="3">
    <source>
        <dbReference type="Proteomes" id="UP000597507"/>
    </source>
</evidence>
<sequence length="183" mass="20006">MSADPRFVRRIPEGDNRERLTCPDCGFIAYENPKVVVGSVVAAEDGRVLLCRRAIEPRAGFWTLPAGYLEMGETAPEGARREAWEEAQARIALDGVLAVYSIARIGQVQVIFRARFARPGFAPGPESLETRLFAWEEIPWQQIAFPTVHWALRAWRATATGPLPAAALNPDEAGGPEAGPLGL</sequence>
<dbReference type="PANTHER" id="PTHR43222">
    <property type="entry name" value="NUDIX HYDROLASE 23"/>
    <property type="match status" value="1"/>
</dbReference>
<dbReference type="Gene3D" id="3.90.79.10">
    <property type="entry name" value="Nucleoside Triphosphate Pyrophosphohydrolase"/>
    <property type="match status" value="1"/>
</dbReference>
<feature type="domain" description="Nudix hydrolase" evidence="1">
    <location>
        <begin position="32"/>
        <end position="158"/>
    </location>
</feature>
<keyword evidence="3" id="KW-1185">Reference proteome</keyword>
<dbReference type="RefSeq" id="WP_188897750.1">
    <property type="nucleotide sequence ID" value="NZ_BMKS01000001.1"/>
</dbReference>
<protein>
    <submittedName>
        <fullName evidence="2">NUDIX hydrolase</fullName>
    </submittedName>
</protein>
<dbReference type="PANTHER" id="PTHR43222:SF2">
    <property type="entry name" value="NUDIX HYDROLASE 23, CHLOROPLASTIC"/>
    <property type="match status" value="1"/>
</dbReference>
<dbReference type="InterPro" id="IPR029401">
    <property type="entry name" value="Nudix_N"/>
</dbReference>
<dbReference type="Gene3D" id="2.20.70.10">
    <property type="match status" value="1"/>
</dbReference>
<dbReference type="PROSITE" id="PS51462">
    <property type="entry name" value="NUDIX"/>
    <property type="match status" value="1"/>
</dbReference>
<evidence type="ECO:0000259" key="1">
    <source>
        <dbReference type="PROSITE" id="PS51462"/>
    </source>
</evidence>
<reference evidence="2 3" key="1">
    <citation type="journal article" date="2014" name="Int. J. Syst. Evol. Microbiol.">
        <title>Complete genome sequence of Corynebacterium casei LMG S-19264T (=DSM 44701T), isolated from a smear-ripened cheese.</title>
        <authorList>
            <consortium name="US DOE Joint Genome Institute (JGI-PGF)"/>
            <person name="Walter F."/>
            <person name="Albersmeier A."/>
            <person name="Kalinowski J."/>
            <person name="Ruckert C."/>
        </authorList>
    </citation>
    <scope>NUCLEOTIDE SEQUENCE [LARGE SCALE GENOMIC DNA]</scope>
    <source>
        <strain evidence="2 3">CGMCC 1.16330</strain>
    </source>
</reference>
<gene>
    <name evidence="2" type="ORF">GCM10010964_03300</name>
</gene>
<comment type="caution">
    <text evidence="2">The sequence shown here is derived from an EMBL/GenBank/DDBJ whole genome shotgun (WGS) entry which is preliminary data.</text>
</comment>
<dbReference type="InterPro" id="IPR015797">
    <property type="entry name" value="NUDIX_hydrolase-like_dom_sf"/>
</dbReference>
<evidence type="ECO:0000313" key="2">
    <source>
        <dbReference type="EMBL" id="GGG18413.1"/>
    </source>
</evidence>